<organism evidence="1 2">
    <name type="scientific">Leersia perrieri</name>
    <dbReference type="NCBI Taxonomy" id="77586"/>
    <lineage>
        <taxon>Eukaryota</taxon>
        <taxon>Viridiplantae</taxon>
        <taxon>Streptophyta</taxon>
        <taxon>Embryophyta</taxon>
        <taxon>Tracheophyta</taxon>
        <taxon>Spermatophyta</taxon>
        <taxon>Magnoliopsida</taxon>
        <taxon>Liliopsida</taxon>
        <taxon>Poales</taxon>
        <taxon>Poaceae</taxon>
        <taxon>BOP clade</taxon>
        <taxon>Oryzoideae</taxon>
        <taxon>Oryzeae</taxon>
        <taxon>Oryzinae</taxon>
        <taxon>Leersia</taxon>
    </lineage>
</organism>
<name>A0A0D9XD99_9ORYZ</name>
<keyword evidence="2" id="KW-1185">Reference proteome</keyword>
<dbReference type="EnsemblPlants" id="LPERR09G05940.1">
    <property type="protein sequence ID" value="LPERR09G05940.1"/>
    <property type="gene ID" value="LPERR09G05940"/>
</dbReference>
<proteinExistence type="predicted"/>
<sequence>MDMSNELSTVIAPSGMWATAAWSMITPDFTHSLMLLPPSPLMMLWLTADASVDEMAMMTMTMCFVGARST</sequence>
<evidence type="ECO:0000313" key="2">
    <source>
        <dbReference type="Proteomes" id="UP000032180"/>
    </source>
</evidence>
<reference evidence="1" key="3">
    <citation type="submission" date="2015-04" db="UniProtKB">
        <authorList>
            <consortium name="EnsemblPlants"/>
        </authorList>
    </citation>
    <scope>IDENTIFICATION</scope>
</reference>
<dbReference type="HOGENOM" id="CLU_2761462_0_0_1"/>
<dbReference type="Gramene" id="LPERR09G05940.1">
    <property type="protein sequence ID" value="LPERR09G05940.1"/>
    <property type="gene ID" value="LPERR09G05940"/>
</dbReference>
<protein>
    <submittedName>
        <fullName evidence="1">Uncharacterized protein</fullName>
    </submittedName>
</protein>
<dbReference type="Proteomes" id="UP000032180">
    <property type="component" value="Chromosome 9"/>
</dbReference>
<accession>A0A0D9XD99</accession>
<evidence type="ECO:0000313" key="1">
    <source>
        <dbReference type="EnsemblPlants" id="LPERR09G05940.1"/>
    </source>
</evidence>
<reference evidence="1 2" key="1">
    <citation type="submission" date="2012-08" db="EMBL/GenBank/DDBJ databases">
        <title>Oryza genome evolution.</title>
        <authorList>
            <person name="Wing R.A."/>
        </authorList>
    </citation>
    <scope>NUCLEOTIDE SEQUENCE</scope>
</reference>
<reference evidence="2" key="2">
    <citation type="submission" date="2013-12" db="EMBL/GenBank/DDBJ databases">
        <authorList>
            <person name="Yu Y."/>
            <person name="Lee S."/>
            <person name="de Baynast K."/>
            <person name="Wissotski M."/>
            <person name="Liu L."/>
            <person name="Talag J."/>
            <person name="Goicoechea J."/>
            <person name="Angelova A."/>
            <person name="Jetty R."/>
            <person name="Kudrna D."/>
            <person name="Golser W."/>
            <person name="Rivera L."/>
            <person name="Zhang J."/>
            <person name="Wing R."/>
        </authorList>
    </citation>
    <scope>NUCLEOTIDE SEQUENCE</scope>
</reference>
<dbReference type="AlphaFoldDB" id="A0A0D9XD99"/>